<dbReference type="GO" id="GO:0031122">
    <property type="term" value="P:cytoplasmic microtubule organization"/>
    <property type="evidence" value="ECO:0007669"/>
    <property type="project" value="TreeGrafter"/>
</dbReference>
<accession>A0A8S4A7E9</accession>
<evidence type="ECO:0000256" key="1">
    <source>
        <dbReference type="SAM" id="MobiDB-lite"/>
    </source>
</evidence>
<evidence type="ECO:0000313" key="4">
    <source>
        <dbReference type="Proteomes" id="UP000678393"/>
    </source>
</evidence>
<feature type="non-terminal residue" evidence="3">
    <location>
        <position position="311"/>
    </location>
</feature>
<dbReference type="GO" id="GO:0005516">
    <property type="term" value="F:calmodulin binding"/>
    <property type="evidence" value="ECO:0007669"/>
    <property type="project" value="InterPro"/>
</dbReference>
<comment type="caution">
    <text evidence="3">The sequence shown here is derived from an EMBL/GenBank/DDBJ whole genome shotgun (WGS) entry which is preliminary data.</text>
</comment>
<dbReference type="EMBL" id="CAJHNH020006935">
    <property type="protein sequence ID" value="CAG5134231.1"/>
    <property type="molecule type" value="Genomic_DNA"/>
</dbReference>
<gene>
    <name evidence="3" type="ORF">CUNI_LOCUS19789</name>
</gene>
<feature type="compositionally biased region" description="Low complexity" evidence="1">
    <location>
        <begin position="158"/>
        <end position="178"/>
    </location>
</feature>
<dbReference type="PANTHER" id="PTHR21595:SF0">
    <property type="entry name" value="PATRONIN"/>
    <property type="match status" value="1"/>
</dbReference>
<proteinExistence type="predicted"/>
<feature type="non-terminal residue" evidence="3">
    <location>
        <position position="1"/>
    </location>
</feature>
<dbReference type="InterPro" id="IPR032940">
    <property type="entry name" value="CAMSAP"/>
</dbReference>
<dbReference type="PANTHER" id="PTHR21595">
    <property type="entry name" value="PATRONIN"/>
    <property type="match status" value="1"/>
</dbReference>
<dbReference type="GO" id="GO:0007026">
    <property type="term" value="P:negative regulation of microtubule depolymerization"/>
    <property type="evidence" value="ECO:0007669"/>
    <property type="project" value="TreeGrafter"/>
</dbReference>
<dbReference type="OrthoDB" id="2125658at2759"/>
<sequence>LILKEGIGTADALYNLQQIGNFCQSYFPCRCFHLSYEDLLYTHGVMKVNILAFLADLFHGFEGPDSFTGQDGGLGSAKASAEIVDAVPAAGKKSSQTVHGTVPISQVTKRSFHRPGLEETASNLGMGRSAVTSPVFHQPLLSKRISGRHCIPQEEGGLSLSASTRRSSSRRAQSLSTAQDRDIVHKSVLAWQDDQKLQQRSGFEGSFSNPCNQLSANVSLDSALNRNSNANSNLGLDFSGLESPRQDYMDFENITLDYPYATHPHPPTDRLSNRTPVATVTDQKLEPLMPALLKPAKEKQINLSKAEESGD</sequence>
<feature type="region of interest" description="Disordered" evidence="1">
    <location>
        <begin position="152"/>
        <end position="179"/>
    </location>
</feature>
<organism evidence="3 4">
    <name type="scientific">Candidula unifasciata</name>
    <dbReference type="NCBI Taxonomy" id="100452"/>
    <lineage>
        <taxon>Eukaryota</taxon>
        <taxon>Metazoa</taxon>
        <taxon>Spiralia</taxon>
        <taxon>Lophotrochozoa</taxon>
        <taxon>Mollusca</taxon>
        <taxon>Gastropoda</taxon>
        <taxon>Heterobranchia</taxon>
        <taxon>Euthyneura</taxon>
        <taxon>Panpulmonata</taxon>
        <taxon>Eupulmonata</taxon>
        <taxon>Stylommatophora</taxon>
        <taxon>Helicina</taxon>
        <taxon>Helicoidea</taxon>
        <taxon>Geomitridae</taxon>
        <taxon>Candidula</taxon>
    </lineage>
</organism>
<reference evidence="3" key="1">
    <citation type="submission" date="2021-04" db="EMBL/GenBank/DDBJ databases">
        <authorList>
            <consortium name="Molecular Ecology Group"/>
        </authorList>
    </citation>
    <scope>NUCLEOTIDE SEQUENCE</scope>
</reference>
<dbReference type="AlphaFoldDB" id="A0A8S4A7E9"/>
<dbReference type="GO" id="GO:0051011">
    <property type="term" value="F:microtubule minus-end binding"/>
    <property type="evidence" value="ECO:0007669"/>
    <property type="project" value="TreeGrafter"/>
</dbReference>
<keyword evidence="4" id="KW-1185">Reference proteome</keyword>
<dbReference type="GO" id="GO:0036449">
    <property type="term" value="C:microtubule minus-end"/>
    <property type="evidence" value="ECO:0007669"/>
    <property type="project" value="TreeGrafter"/>
</dbReference>
<evidence type="ECO:0000313" key="3">
    <source>
        <dbReference type="EMBL" id="CAG5134231.1"/>
    </source>
</evidence>
<dbReference type="InterPro" id="IPR022613">
    <property type="entry name" value="CH_CAMSAP_2"/>
</dbReference>
<evidence type="ECO:0000259" key="2">
    <source>
        <dbReference type="Pfam" id="PF11971"/>
    </source>
</evidence>
<protein>
    <recommendedName>
        <fullName evidence="2">CASAMP second calponin-homology domain-containing protein</fullName>
    </recommendedName>
</protein>
<name>A0A8S4A7E9_9EUPU</name>
<feature type="domain" description="CASAMP second calponin-homology" evidence="2">
    <location>
        <begin position="3"/>
        <end position="42"/>
    </location>
</feature>
<dbReference type="Proteomes" id="UP000678393">
    <property type="component" value="Unassembled WGS sequence"/>
</dbReference>
<dbReference type="Pfam" id="PF11971">
    <property type="entry name" value="CAMSAP_CH"/>
    <property type="match status" value="1"/>
</dbReference>